<dbReference type="EMBL" id="BARS01000133">
    <property type="protein sequence ID" value="GAF72397.1"/>
    <property type="molecule type" value="Genomic_DNA"/>
</dbReference>
<dbReference type="Gene3D" id="3.40.109.10">
    <property type="entry name" value="NADH Oxidase"/>
    <property type="match status" value="1"/>
</dbReference>
<dbReference type="InterPro" id="IPR029479">
    <property type="entry name" value="Nitroreductase"/>
</dbReference>
<feature type="domain" description="Nitroreductase" evidence="3">
    <location>
        <begin position="7"/>
        <end position="157"/>
    </location>
</feature>
<keyword evidence="2" id="KW-0560">Oxidoreductase</keyword>
<dbReference type="Pfam" id="PF00881">
    <property type="entry name" value="Nitroreductase"/>
    <property type="match status" value="1"/>
</dbReference>
<comment type="caution">
    <text evidence="4">The sequence shown here is derived from an EMBL/GenBank/DDBJ whole genome shotgun (WGS) entry which is preliminary data.</text>
</comment>
<reference evidence="4" key="1">
    <citation type="journal article" date="2014" name="Front. Microbiol.">
        <title>High frequency of phylogenetically diverse reductive dehalogenase-homologous genes in deep subseafloor sedimentary metagenomes.</title>
        <authorList>
            <person name="Kawai M."/>
            <person name="Futagami T."/>
            <person name="Toyoda A."/>
            <person name="Takaki Y."/>
            <person name="Nishi S."/>
            <person name="Hori S."/>
            <person name="Arai W."/>
            <person name="Tsubouchi T."/>
            <person name="Morono Y."/>
            <person name="Uchiyama I."/>
            <person name="Ito T."/>
            <person name="Fujiyama A."/>
            <person name="Inagaki F."/>
            <person name="Takami H."/>
        </authorList>
    </citation>
    <scope>NUCLEOTIDE SEQUENCE</scope>
    <source>
        <strain evidence="4">Expedition CK06-06</strain>
    </source>
</reference>
<dbReference type="GO" id="GO:0016491">
    <property type="term" value="F:oxidoreductase activity"/>
    <property type="evidence" value="ECO:0007669"/>
    <property type="project" value="UniProtKB-KW"/>
</dbReference>
<evidence type="ECO:0000256" key="2">
    <source>
        <dbReference type="ARBA" id="ARBA00023002"/>
    </source>
</evidence>
<dbReference type="PANTHER" id="PTHR43673">
    <property type="entry name" value="NAD(P)H NITROREDUCTASE YDGI-RELATED"/>
    <property type="match status" value="1"/>
</dbReference>
<organism evidence="4">
    <name type="scientific">marine sediment metagenome</name>
    <dbReference type="NCBI Taxonomy" id="412755"/>
    <lineage>
        <taxon>unclassified sequences</taxon>
        <taxon>metagenomes</taxon>
        <taxon>ecological metagenomes</taxon>
    </lineage>
</organism>
<dbReference type="SUPFAM" id="SSF55469">
    <property type="entry name" value="FMN-dependent nitroreductase-like"/>
    <property type="match status" value="1"/>
</dbReference>
<protein>
    <recommendedName>
        <fullName evidence="3">Nitroreductase domain-containing protein</fullName>
    </recommendedName>
</protein>
<accession>X0S8Y5</accession>
<proteinExistence type="inferred from homology"/>
<comment type="similarity">
    <text evidence="1">Belongs to the nitroreductase family.</text>
</comment>
<dbReference type="AlphaFoldDB" id="X0S8Y5"/>
<dbReference type="PANTHER" id="PTHR43673:SF10">
    <property type="entry name" value="NADH DEHYDROGENASE_NAD(P)H NITROREDUCTASE XCC3605-RELATED"/>
    <property type="match status" value="1"/>
</dbReference>
<evidence type="ECO:0000259" key="3">
    <source>
        <dbReference type="Pfam" id="PF00881"/>
    </source>
</evidence>
<sequence length="187" mass="21428">MKFLDLVKKRQSVRKYLDKPVEREKIERCLEAARLAPSASNSQPWSFIVIDDPKLKEAVARKTFDRVISFNRFSLQAPVLIILISERSSFLNKVAEAIKDKQFSLIDNGITAEHLCLQAAEEGLGTCMLGWFNEKGVKNLLNIPPSKRVELIITVGYPESNQIRPKKRKSIDQIRSYNSYGYQNEKI</sequence>
<evidence type="ECO:0000313" key="4">
    <source>
        <dbReference type="EMBL" id="GAF72397.1"/>
    </source>
</evidence>
<gene>
    <name evidence="4" type="ORF">S01H1_00385</name>
</gene>
<evidence type="ECO:0000256" key="1">
    <source>
        <dbReference type="ARBA" id="ARBA00007118"/>
    </source>
</evidence>
<name>X0S8Y5_9ZZZZ</name>
<dbReference type="InterPro" id="IPR000415">
    <property type="entry name" value="Nitroreductase-like"/>
</dbReference>